<protein>
    <recommendedName>
        <fullName evidence="3">APAF-1 helical domain-containing protein</fullName>
    </recommendedName>
</protein>
<dbReference type="Gene3D" id="3.40.50.300">
    <property type="entry name" value="P-loop containing nucleotide triphosphate hydrolases"/>
    <property type="match status" value="1"/>
</dbReference>
<dbReference type="Proteomes" id="UP000075880">
    <property type="component" value="Unassembled WGS sequence"/>
</dbReference>
<dbReference type="InterPro" id="IPR036322">
    <property type="entry name" value="WD40_repeat_dom_sf"/>
</dbReference>
<proteinExistence type="predicted"/>
<dbReference type="InterPro" id="IPR027417">
    <property type="entry name" value="P-loop_NTPase"/>
</dbReference>
<name>A0AAG5DQ70_ANOAO</name>
<keyword evidence="5" id="KW-1185">Reference proteome</keyword>
<dbReference type="InterPro" id="IPR042197">
    <property type="entry name" value="Apaf_helical"/>
</dbReference>
<dbReference type="GO" id="GO:0005829">
    <property type="term" value="C:cytosol"/>
    <property type="evidence" value="ECO:0007669"/>
    <property type="project" value="UniProtKB-ARBA"/>
</dbReference>
<dbReference type="SUPFAM" id="SSF117289">
    <property type="entry name" value="Nucleoporin domain"/>
    <property type="match status" value="1"/>
</dbReference>
<dbReference type="GO" id="GO:0043531">
    <property type="term" value="F:ADP binding"/>
    <property type="evidence" value="ECO:0007669"/>
    <property type="project" value="InterPro"/>
</dbReference>
<dbReference type="PANTHER" id="PTHR22845">
    <property type="entry name" value="APOPTOTIC PROTEASE-ACTIVATING FACTOR 1"/>
    <property type="match status" value="1"/>
</dbReference>
<evidence type="ECO:0000313" key="5">
    <source>
        <dbReference type="Proteomes" id="UP000075880"/>
    </source>
</evidence>
<dbReference type="Gene3D" id="2.130.10.10">
    <property type="entry name" value="YVTN repeat-like/Quinoprotein amine dehydrogenase"/>
    <property type="match status" value="1"/>
</dbReference>
<evidence type="ECO:0000256" key="2">
    <source>
        <dbReference type="SAM" id="MobiDB-lite"/>
    </source>
</evidence>
<organism evidence="4 5">
    <name type="scientific">Anopheles atroparvus</name>
    <name type="common">European mosquito</name>
    <dbReference type="NCBI Taxonomy" id="41427"/>
    <lineage>
        <taxon>Eukaryota</taxon>
        <taxon>Metazoa</taxon>
        <taxon>Ecdysozoa</taxon>
        <taxon>Arthropoda</taxon>
        <taxon>Hexapoda</taxon>
        <taxon>Insecta</taxon>
        <taxon>Pterygota</taxon>
        <taxon>Neoptera</taxon>
        <taxon>Endopterygota</taxon>
        <taxon>Diptera</taxon>
        <taxon>Nematocera</taxon>
        <taxon>Culicoidea</taxon>
        <taxon>Culicidae</taxon>
        <taxon>Anophelinae</taxon>
        <taxon>Anopheles</taxon>
    </lineage>
</organism>
<dbReference type="InterPro" id="IPR015943">
    <property type="entry name" value="WD40/YVTN_repeat-like_dom_sf"/>
</dbReference>
<dbReference type="Gene3D" id="1.10.10.10">
    <property type="entry name" value="Winged helix-like DNA-binding domain superfamily/Winged helix DNA-binding domain"/>
    <property type="match status" value="1"/>
</dbReference>
<evidence type="ECO:0000259" key="3">
    <source>
        <dbReference type="Pfam" id="PF17908"/>
    </source>
</evidence>
<keyword evidence="1" id="KW-0677">Repeat</keyword>
<dbReference type="EnsemblMetazoa" id="ENSAATROPT014439">
    <property type="protein sequence ID" value="ENSAATROPP013165"/>
    <property type="gene ID" value="ENSAATROPG011715"/>
</dbReference>
<dbReference type="PANTHER" id="PTHR22845:SF5">
    <property type="entry name" value="APOPTOTIC PROTEASE-ACTIVATING FACTOR 1"/>
    <property type="match status" value="1"/>
</dbReference>
<dbReference type="InterPro" id="IPR041452">
    <property type="entry name" value="APAF1_C"/>
</dbReference>
<evidence type="ECO:0000256" key="1">
    <source>
        <dbReference type="ARBA" id="ARBA00022737"/>
    </source>
</evidence>
<sequence length="1404" mass="161813">MNDLNCLKTLRFELRDFDIYDVAQDLIDHRVFSSEEFVEIVSEQNESFRIDLLFIMLECKQHHDPQIVPRFMEAMRRYYDWIVEMWEKNRVKDSHETKRYNSFRNETSVPSHDSVSVYRKDLRWAIHKHLMSLRHGASEHRYLFIYGKIGTGKQTIVSQACEDFTIVRQMGYNIFYLDLADCNSDDAVLELLEKLSVQLGDSVRQDDRGMNCSYPSNMIDSWKRTFTKLFEKLYPDSLLVLAHVRHAKNVRDFDFKCKTVVITSDKDVTNVVNERERFQVDMPEGFTEAESLELFARALKKKNSMLPKEAADLCRACQGNPFLINQMAVRMSEECRNEVPIDWQQHIYSLQNFSIGKTEKIASTLGQFTAEEQQCFRDLVIFRDNVPLSPRVLEMYWEKNKETTECFLSKLERRGLLEKRLRKNKLYYMLQYICYNEIKRPSGADIVNLHRRLLKNYSIREKIAIRRELEEEYPDDDYFHLYIGYHIDAAGEHDLFQELYQDFGFLDQKLRFAGLANTVGDMRKYQDYIFPALEDRDSVVDTMIDFLMGAECLLSDDARLLQLALNFPGEIARMAELQVEKYKNRVWLRDVAHCLESSVVKLCHRPVKVRFHDSDHVFVFLANYDIQLWNLSVEYDVPPMTFKGCGGDQVVDMQRTSQFVLALSRRGAIKIWSTKNLPDRADYRMQSIISREAERTLSPTTGGFSCFCVLNQSNHTELIAMSEAGVLCIYKVYTSVFRANKMDNMFPTNIKNAYHLLPLEQEGRVGSAVRWFLFMAKENEVPVGIIFNMMSTSVQFKFEEPITLNVYQMPEGLVFVNDRQVRHRKITATGLDEPSIVYENKYCDNTCSVLTKDKLYIVLGTERGISIISIWEGIEIRRMNVSHSIVDLDVLPIEVNMPHMLLASISKDGENTMNLYNLSVTSGNQVVSSQYQLEGTTVFLASLDQEPVVLHTVDRRYTLQQTPLVDNDWGVSHDRMFKHEKIDAPVCCLIETPSAYYLGLENGKLLRLSEWRQGAEVKELADLQTEVNYLEYFRREVDDIVSEVLVVAGTDQCKLYVNEQEVEVEFAGTVRKCYLLYDRFLLLIGARCSVQIYDMDMRSMELVQNVMERSYGASVYHHLPRPALILCTTDGIVYYLGLHQATIESFNLTPFDLLLTVKPLQNRKTTEVICSCALSADGEFLAVGCYDGRIILHLMDLSRQLSVLESHQFPVEELYFSNWSEPGAPHILVSVGEQIVFWSVDYLYNNQPRKSFSSVRLSGRFTSRKFATATDASASPSEGRRSNGGNQSGLSTPIVGSPVQRSFMGEPFGFGESTYWNEKRGSTAKPHLLSCIKLSGRANRLIINREFSKFLTMDNEGYIHYLRLYRPSPNQLMLPSPPQATIGLRVANGSGHGNGASNGSYTYI</sequence>
<feature type="region of interest" description="Disordered" evidence="2">
    <location>
        <begin position="1268"/>
        <end position="1296"/>
    </location>
</feature>
<dbReference type="Pfam" id="PF17908">
    <property type="entry name" value="APAF1_C"/>
    <property type="match status" value="1"/>
</dbReference>
<dbReference type="SUPFAM" id="SSF50978">
    <property type="entry name" value="WD40 repeat-like"/>
    <property type="match status" value="1"/>
</dbReference>
<dbReference type="InterPro" id="IPR036388">
    <property type="entry name" value="WH-like_DNA-bd_sf"/>
</dbReference>
<dbReference type="GO" id="GO:0006915">
    <property type="term" value="P:apoptotic process"/>
    <property type="evidence" value="ECO:0007669"/>
    <property type="project" value="UniProtKB-KW"/>
</dbReference>
<feature type="domain" description="APAF-1 helical" evidence="3">
    <location>
        <begin position="448"/>
        <end position="569"/>
    </location>
</feature>
<evidence type="ECO:0000313" key="4">
    <source>
        <dbReference type="EnsemblMetazoa" id="ENSAATROPP013165"/>
    </source>
</evidence>
<reference evidence="4" key="1">
    <citation type="submission" date="2024-04" db="UniProtKB">
        <authorList>
            <consortium name="EnsemblMetazoa"/>
        </authorList>
    </citation>
    <scope>IDENTIFICATION</scope>
    <source>
        <strain evidence="4">EBRO</strain>
    </source>
</reference>
<dbReference type="SUPFAM" id="SSF52540">
    <property type="entry name" value="P-loop containing nucleoside triphosphate hydrolases"/>
    <property type="match status" value="1"/>
</dbReference>
<accession>A0AAG5DQ70</accession>
<dbReference type="Gene3D" id="1.10.8.430">
    <property type="entry name" value="Helical domain of apoptotic protease-activating factors"/>
    <property type="match status" value="1"/>
</dbReference>
<dbReference type="Gene3D" id="1.25.40.370">
    <property type="match status" value="1"/>
</dbReference>